<comment type="caution">
    <text evidence="1">The sequence shown here is derived from an EMBL/GenBank/DDBJ whole genome shotgun (WGS) entry which is preliminary data.</text>
</comment>
<proteinExistence type="predicted"/>
<accession>A0A0C1VTG2</accession>
<dbReference type="PATRIC" id="fig|1229493.5.peg.1024"/>
<dbReference type="Proteomes" id="UP000031586">
    <property type="component" value="Unassembled WGS sequence"/>
</dbReference>
<reference evidence="1 2" key="1">
    <citation type="submission" date="2014-07" db="EMBL/GenBank/DDBJ databases">
        <title>Unique and conserved regions in Vibrio harveyi and related species in comparison with the shrimp pathogen Vibrio harveyi CAIM 1792.</title>
        <authorList>
            <person name="Espinoza-Valles I."/>
            <person name="Vora G."/>
            <person name="Leekitcharoenphon P."/>
            <person name="Ussery D."/>
            <person name="Hoj L."/>
            <person name="Gomez-Gil B."/>
        </authorList>
    </citation>
    <scope>NUCLEOTIDE SEQUENCE [LARGE SCALE GENOMIC DNA]</scope>
    <source>
        <strain evidence="2">CAIM 1854 / LMG 25443</strain>
    </source>
</reference>
<sequence length="250" mass="28124">MILQTFFDLSCTTHTRLIWAFRDSANGGWSSSLSGSITIPAILVSNAEVARFELACIHHIFVRHTLNYAGEGSKLNVVVSNDSAYKTLLFALGREPEKDRIASCLDQDATRRLAFYADFSKYVFPEAKVDFEGRAALKNLPSKLRHKEHFTFADVEQYRLIRLPSMKQAENDADVIFTKKGLEDFNKELSATNIKPKNVLKAISTAFMNSELVRETSELIIRYSVSYGIYFVAAVDEISGGLSVTSVYRR</sequence>
<dbReference type="RefSeq" id="WP_020194380.1">
    <property type="nucleotide sequence ID" value="NZ_BAOH01000005.1"/>
</dbReference>
<dbReference type="EMBL" id="JPRD01000015">
    <property type="protein sequence ID" value="KIF53193.1"/>
    <property type="molecule type" value="Genomic_DNA"/>
</dbReference>
<evidence type="ECO:0000313" key="1">
    <source>
        <dbReference type="EMBL" id="KIF53193.1"/>
    </source>
</evidence>
<dbReference type="AlphaFoldDB" id="A0A0C1VTG2"/>
<organism evidence="1 2">
    <name type="scientific">Vibrio owensii CAIM 1854 = LMG 25443</name>
    <dbReference type="NCBI Taxonomy" id="1229493"/>
    <lineage>
        <taxon>Bacteria</taxon>
        <taxon>Pseudomonadati</taxon>
        <taxon>Pseudomonadota</taxon>
        <taxon>Gammaproteobacteria</taxon>
        <taxon>Vibrionales</taxon>
        <taxon>Vibrionaceae</taxon>
        <taxon>Vibrio</taxon>
    </lineage>
</organism>
<evidence type="ECO:0000313" key="2">
    <source>
        <dbReference type="Proteomes" id="UP000031586"/>
    </source>
</evidence>
<name>A0A0C1VTG2_9VIBR</name>
<protein>
    <submittedName>
        <fullName evidence="1">Uncharacterized protein</fullName>
    </submittedName>
</protein>
<gene>
    <name evidence="1" type="ORF">H735_09690</name>
</gene>